<dbReference type="EMBL" id="JAFNEN010000244">
    <property type="protein sequence ID" value="KAG8188288.1"/>
    <property type="molecule type" value="Genomic_DNA"/>
</dbReference>
<gene>
    <name evidence="3" type="ORF">JTE90_012121</name>
</gene>
<dbReference type="PANTHER" id="PTHR32215">
    <property type="entry name" value="CILIA- AND FLAGELLA-ASSOCIATED PROTEIN 57"/>
    <property type="match status" value="1"/>
</dbReference>
<feature type="coiled-coil region" evidence="2">
    <location>
        <begin position="660"/>
        <end position="920"/>
    </location>
</feature>
<keyword evidence="4" id="KW-1185">Reference proteome</keyword>
<dbReference type="SUPFAM" id="SSF50998">
    <property type="entry name" value="Quinoprotein alcohol dehydrogenase-like"/>
    <property type="match status" value="2"/>
</dbReference>
<feature type="coiled-coil region" evidence="2">
    <location>
        <begin position="1167"/>
        <end position="1194"/>
    </location>
</feature>
<sequence length="1194" mass="137117">MDLVFSHSFGLNCDVIHNVAFYDENTLIFIAGKLSILLDLKTHQQKVINLAEGCEITALARFSEQIALAVRGRPPCLYLLNLASDTKRVYHAPEKMKGEEFLCISMSVSLKFIAAQGTSPDWKLVIWLANERQVIAIFNPTSKRIESAVREISFHGGGREEIVAVGKEVFKLYEYQEKVDSASVTFKEIVFDKYEVGEEYYAIGWPQKETLAVCTRNGRVLFFRGIEFIHAIEVVNDLKTAREKIDFELEDRVYNTVTSLVFTSKEMVCSVSGNIVVVYKGEEVAKYVLERLILLPEQKHSELLRVESQTDQDIITLMDLSPNSEILIVSTANGQLFNYDLNNKNDFCSYFVPILYRQHAGPILTMDVARGTPLVATCSEQSIIVWNYKTKNQEMFSTFKEKINCVAIHPSGYYLALGLGMHAIQLCSILYTGLRDRKLIQPQICSKISFSYGGHIMLVVSEALIDVYDFATLYLLARLEGHAGHISALSWKDDDTRIVSCDVLGVICEWDVVTWSKLWENTSIVSYSCLTVVPNRNNIVASTVGKVLKYLADGFVEWEFDCSNELSFIVASSDCKTLYSGGKDGSLSRYKLPVDDVSSDSFAHSGEVTCMMFSPDFQMLFTVSVDGLLFAWKCNLNEIPEDAVENTTLLNSVLVSTSELKNLQEKEKLLELSIKQSEIACLCDLKLNRFKYLESKKNNYVDHNSVVKSLNEEIADLKKRIQDMLFETAESSDLKKLEEVYRKETIEFAEQLAESYKKTSNYSEESREILKNLEDALKSRENDNAKVFSHLKNVEKEMLNNLKVLERRITEEKKITETQRNILEQKKQKVVKEEILQQNQTKNELKRLKIESKKLKGEQAEDELSRLRHLKLFLEKENKRKKAFCTGKIEFDIDDKLKSIEVLEKQLRDLKEILKTKDKIAQTLDAKFYEARKLIGDLQRGNFISKNKIKDFKTALRDTEKNLKSCQTELKETTQSIPSLEGELRLVKDQVSTLNQKLKETMDGFGDKRDLLRHNQNLMSKYKSLLYQSYSQTCDPEELRKDILRLFGQIKKGTYETLDPNLKEEFDHQIETLQGIYVSIKKNPTRATKELSLAEFKLAQQNSKLLDELHQVQFEHDKLRDVVFDLEVAMGMPFTRQAKITKAVDELRDKIELVVRGDIGEDKFKEMQRLDDLIEEQQDEMRRLQVTISEKTKK</sequence>
<feature type="repeat" description="WD" evidence="1">
    <location>
        <begin position="601"/>
        <end position="633"/>
    </location>
</feature>
<evidence type="ECO:0008006" key="5">
    <source>
        <dbReference type="Google" id="ProtNLM"/>
    </source>
</evidence>
<keyword evidence="2" id="KW-0175">Coiled coil</keyword>
<dbReference type="AlphaFoldDB" id="A0AAV6UX52"/>
<evidence type="ECO:0000313" key="4">
    <source>
        <dbReference type="Proteomes" id="UP000827092"/>
    </source>
</evidence>
<dbReference type="Pfam" id="PF00400">
    <property type="entry name" value="WD40"/>
    <property type="match status" value="2"/>
</dbReference>
<dbReference type="Gene3D" id="2.130.10.10">
    <property type="entry name" value="YVTN repeat-like/Quinoprotein amine dehydrogenase"/>
    <property type="match status" value="3"/>
</dbReference>
<dbReference type="InterPro" id="IPR011047">
    <property type="entry name" value="Quinoprotein_ADH-like_sf"/>
</dbReference>
<keyword evidence="1" id="KW-0853">WD repeat</keyword>
<evidence type="ECO:0000313" key="3">
    <source>
        <dbReference type="EMBL" id="KAG8188288.1"/>
    </source>
</evidence>
<evidence type="ECO:0000256" key="2">
    <source>
        <dbReference type="SAM" id="Coils"/>
    </source>
</evidence>
<evidence type="ECO:0000256" key="1">
    <source>
        <dbReference type="PROSITE-ProRule" id="PRU00221"/>
    </source>
</evidence>
<accession>A0AAV6UX52</accession>
<dbReference type="InterPro" id="IPR015943">
    <property type="entry name" value="WD40/YVTN_repeat-like_dom_sf"/>
</dbReference>
<dbReference type="Proteomes" id="UP000827092">
    <property type="component" value="Unassembled WGS sequence"/>
</dbReference>
<dbReference type="InterPro" id="IPR052993">
    <property type="entry name" value="CFA-57"/>
</dbReference>
<dbReference type="PANTHER" id="PTHR32215:SF0">
    <property type="entry name" value="CILIA- AND FLAGELLA-ASSOCIATED PROTEIN 57"/>
    <property type="match status" value="1"/>
</dbReference>
<protein>
    <recommendedName>
        <fullName evidence="5">WD repeat-containing protein 65</fullName>
    </recommendedName>
</protein>
<dbReference type="PROSITE" id="PS50082">
    <property type="entry name" value="WD_REPEATS_2"/>
    <property type="match status" value="1"/>
</dbReference>
<dbReference type="SMART" id="SM00320">
    <property type="entry name" value="WD40"/>
    <property type="match status" value="6"/>
</dbReference>
<organism evidence="3 4">
    <name type="scientific">Oedothorax gibbosus</name>
    <dbReference type="NCBI Taxonomy" id="931172"/>
    <lineage>
        <taxon>Eukaryota</taxon>
        <taxon>Metazoa</taxon>
        <taxon>Ecdysozoa</taxon>
        <taxon>Arthropoda</taxon>
        <taxon>Chelicerata</taxon>
        <taxon>Arachnida</taxon>
        <taxon>Araneae</taxon>
        <taxon>Araneomorphae</taxon>
        <taxon>Entelegynae</taxon>
        <taxon>Araneoidea</taxon>
        <taxon>Linyphiidae</taxon>
        <taxon>Erigoninae</taxon>
        <taxon>Oedothorax</taxon>
    </lineage>
</organism>
<comment type="caution">
    <text evidence="3">The sequence shown here is derived from an EMBL/GenBank/DDBJ whole genome shotgun (WGS) entry which is preliminary data.</text>
</comment>
<name>A0AAV6UX52_9ARAC</name>
<proteinExistence type="predicted"/>
<dbReference type="InterPro" id="IPR001680">
    <property type="entry name" value="WD40_rpt"/>
</dbReference>
<feature type="coiled-coil region" evidence="2">
    <location>
        <begin position="949"/>
        <end position="976"/>
    </location>
</feature>
<reference evidence="3 4" key="1">
    <citation type="journal article" date="2022" name="Nat. Ecol. Evol.">
        <title>A masculinizing supergene underlies an exaggerated male reproductive morph in a spider.</title>
        <authorList>
            <person name="Hendrickx F."/>
            <person name="De Corte Z."/>
            <person name="Sonet G."/>
            <person name="Van Belleghem S.M."/>
            <person name="Kostlbacher S."/>
            <person name="Vangestel C."/>
        </authorList>
    </citation>
    <scope>NUCLEOTIDE SEQUENCE [LARGE SCALE GENOMIC DNA]</scope>
    <source>
        <strain evidence="3">W744_W776</strain>
    </source>
</reference>